<dbReference type="PANTHER" id="PTHR30469">
    <property type="entry name" value="MULTIDRUG RESISTANCE PROTEIN MDTA"/>
    <property type="match status" value="1"/>
</dbReference>
<dbReference type="Gene3D" id="2.40.420.20">
    <property type="match status" value="1"/>
</dbReference>
<name>A0A1H2ZE77_9RHOB</name>
<dbReference type="GO" id="GO:0015562">
    <property type="term" value="F:efflux transmembrane transporter activity"/>
    <property type="evidence" value="ECO:0007669"/>
    <property type="project" value="TreeGrafter"/>
</dbReference>
<dbReference type="STRING" id="985054.SAMN05444358_103195"/>
<dbReference type="Gene3D" id="2.40.30.170">
    <property type="match status" value="1"/>
</dbReference>
<dbReference type="Gene3D" id="2.40.50.100">
    <property type="match status" value="1"/>
</dbReference>
<dbReference type="RefSeq" id="WP_074736996.1">
    <property type="nucleotide sequence ID" value="NZ_FNNP01000003.1"/>
</dbReference>
<dbReference type="OrthoDB" id="7626141at2"/>
<keyword evidence="2" id="KW-1185">Reference proteome</keyword>
<gene>
    <name evidence="1" type="ORF">SAMN05444358_103195</name>
</gene>
<sequence length="485" mass="52379">MRFLRQSLVGVFLAFLTLGLLLVAVQMITGAVQDVLTRDSQPPEVRERIFAVSVRTAKPETITPYLEAFGQVQSRRRLELRAALGGRVIFLAEDFEDGGTVTAGELLVELDPADMQSALDRAKSDLLDAQFEERDAERSLLLAQDELKSAEAQAELRDRALQRQQDLQTRGVGAAASVEEAELAATSSHQAVLARRIALAQAESRVDQATTLFARARIALEGAERDLEDMTIHAAFDGTLTGVTLVEGRLVSANEKLAELVDPNMLEVAFRVSTAQYVRLLDAQGDLVTAPVTISLEVTGADLTATGIISRDSGSAGEGQTGRLIYARLDDAPGFKPGDFVTVSIEEQPLENVVRMPSSALDASGNVLVLGPDDRLEPIPVQLVRRQGDEVLLRGAGLAGREVVIGRTPLLGSGVRVRPLRIEASIESDPDMVELSDAKRAQLVAQVEASQRMTQDVKNQVLGQLRDTKVPASLLRRLDENRAGG</sequence>
<accession>A0A1H2ZE77</accession>
<dbReference type="PANTHER" id="PTHR30469:SF15">
    <property type="entry name" value="HLYD FAMILY OF SECRETION PROTEINS"/>
    <property type="match status" value="1"/>
</dbReference>
<dbReference type="Proteomes" id="UP000183400">
    <property type="component" value="Unassembled WGS sequence"/>
</dbReference>
<proteinExistence type="predicted"/>
<dbReference type="AlphaFoldDB" id="A0A1H2ZE77"/>
<reference evidence="2" key="1">
    <citation type="submission" date="2016-10" db="EMBL/GenBank/DDBJ databases">
        <authorList>
            <person name="Varghese N."/>
            <person name="Submissions S."/>
        </authorList>
    </citation>
    <scope>NUCLEOTIDE SEQUENCE [LARGE SCALE GENOMIC DNA]</scope>
    <source>
        <strain evidence="2">DSM 27839</strain>
    </source>
</reference>
<dbReference type="GO" id="GO:1990281">
    <property type="term" value="C:efflux pump complex"/>
    <property type="evidence" value="ECO:0007669"/>
    <property type="project" value="TreeGrafter"/>
</dbReference>
<evidence type="ECO:0000313" key="1">
    <source>
        <dbReference type="EMBL" id="SDX15793.1"/>
    </source>
</evidence>
<dbReference type="SUPFAM" id="SSF111369">
    <property type="entry name" value="HlyD-like secretion proteins"/>
    <property type="match status" value="1"/>
</dbReference>
<organism evidence="1 2">
    <name type="scientific">Ruegeria halocynthiae</name>
    <dbReference type="NCBI Taxonomy" id="985054"/>
    <lineage>
        <taxon>Bacteria</taxon>
        <taxon>Pseudomonadati</taxon>
        <taxon>Pseudomonadota</taxon>
        <taxon>Alphaproteobacteria</taxon>
        <taxon>Rhodobacterales</taxon>
        <taxon>Roseobacteraceae</taxon>
        <taxon>Ruegeria</taxon>
    </lineage>
</organism>
<protein>
    <submittedName>
        <fullName evidence="1">HlyD family secretion protein</fullName>
    </submittedName>
</protein>
<dbReference type="EMBL" id="FNNP01000003">
    <property type="protein sequence ID" value="SDX15793.1"/>
    <property type="molecule type" value="Genomic_DNA"/>
</dbReference>
<evidence type="ECO:0000313" key="2">
    <source>
        <dbReference type="Proteomes" id="UP000183400"/>
    </source>
</evidence>
<dbReference type="Gene3D" id="1.10.287.470">
    <property type="entry name" value="Helix hairpin bin"/>
    <property type="match status" value="1"/>
</dbReference>